<evidence type="ECO:0000256" key="6">
    <source>
        <dbReference type="SAM" id="Phobius"/>
    </source>
</evidence>
<comment type="subcellular location">
    <subcellularLocation>
        <location evidence="1">Cell membrane</location>
        <topology evidence="1">Multi-pass membrane protein</topology>
    </subcellularLocation>
</comment>
<feature type="domain" description="Major facilitator superfamily (MFS) profile" evidence="7">
    <location>
        <begin position="4"/>
        <end position="384"/>
    </location>
</feature>
<evidence type="ECO:0000259" key="7">
    <source>
        <dbReference type="PROSITE" id="PS50850"/>
    </source>
</evidence>
<dbReference type="InterPro" id="IPR050189">
    <property type="entry name" value="MFS_Efflux_Transporters"/>
</dbReference>
<feature type="transmembrane region" description="Helical" evidence="6">
    <location>
        <begin position="292"/>
        <end position="316"/>
    </location>
</feature>
<feature type="transmembrane region" description="Helical" evidence="6">
    <location>
        <begin position="156"/>
        <end position="178"/>
    </location>
</feature>
<evidence type="ECO:0000256" key="3">
    <source>
        <dbReference type="ARBA" id="ARBA00022692"/>
    </source>
</evidence>
<feature type="transmembrane region" description="Helical" evidence="6">
    <location>
        <begin position="328"/>
        <end position="348"/>
    </location>
</feature>
<keyword evidence="3 6" id="KW-0812">Transmembrane</keyword>
<dbReference type="PANTHER" id="PTHR43124">
    <property type="entry name" value="PURINE EFFLUX PUMP PBUE"/>
    <property type="match status" value="1"/>
</dbReference>
<feature type="transmembrane region" description="Helical" evidence="6">
    <location>
        <begin position="128"/>
        <end position="150"/>
    </location>
</feature>
<accession>A0ABS6PE15</accession>
<feature type="transmembrane region" description="Helical" evidence="6">
    <location>
        <begin position="233"/>
        <end position="255"/>
    </location>
</feature>
<dbReference type="PANTHER" id="PTHR43124:SF8">
    <property type="entry name" value="INNER MEMBRANE TRANSPORT PROTEIN YDHP"/>
    <property type="match status" value="1"/>
</dbReference>
<dbReference type="Pfam" id="PF07690">
    <property type="entry name" value="MFS_1"/>
    <property type="match status" value="1"/>
</dbReference>
<dbReference type="InterPro" id="IPR011701">
    <property type="entry name" value="MFS"/>
</dbReference>
<evidence type="ECO:0000256" key="4">
    <source>
        <dbReference type="ARBA" id="ARBA00022989"/>
    </source>
</evidence>
<keyword evidence="5 6" id="KW-0472">Membrane</keyword>
<evidence type="ECO:0000256" key="5">
    <source>
        <dbReference type="ARBA" id="ARBA00023136"/>
    </source>
</evidence>
<name>A0ABS6PE15_9PSED</name>
<dbReference type="RefSeq" id="WP_217892289.1">
    <property type="nucleotide sequence ID" value="NZ_JAHSTS010000001.1"/>
</dbReference>
<evidence type="ECO:0000256" key="2">
    <source>
        <dbReference type="ARBA" id="ARBA00022475"/>
    </source>
</evidence>
<dbReference type="Proteomes" id="UP000765224">
    <property type="component" value="Unassembled WGS sequence"/>
</dbReference>
<dbReference type="PROSITE" id="PS50850">
    <property type="entry name" value="MFS"/>
    <property type="match status" value="1"/>
</dbReference>
<evidence type="ECO:0000313" key="8">
    <source>
        <dbReference type="EMBL" id="MBV4458707.1"/>
    </source>
</evidence>
<dbReference type="InterPro" id="IPR020846">
    <property type="entry name" value="MFS_dom"/>
</dbReference>
<proteinExistence type="predicted"/>
<feature type="transmembrane region" description="Helical" evidence="6">
    <location>
        <begin position="70"/>
        <end position="89"/>
    </location>
</feature>
<reference evidence="8 9" key="1">
    <citation type="submission" date="2021-06" db="EMBL/GenBank/DDBJ databases">
        <title>Updating the genus Pseudomonas: Description of 43 new species and partition of the Pseudomonas putida group.</title>
        <authorList>
            <person name="Girard L."/>
            <person name="Lood C."/>
            <person name="Vandamme P."/>
            <person name="Rokni-Zadeh H."/>
            <person name="Van Noort V."/>
            <person name="Hofte M."/>
            <person name="Lavigne R."/>
            <person name="De Mot R."/>
        </authorList>
    </citation>
    <scope>NUCLEOTIDE SEQUENCE [LARGE SCALE GENOMIC DNA]</scope>
    <source>
        <strain evidence="8 9">COR58</strain>
    </source>
</reference>
<keyword evidence="4 6" id="KW-1133">Transmembrane helix</keyword>
<keyword evidence="9" id="KW-1185">Reference proteome</keyword>
<evidence type="ECO:0000256" key="1">
    <source>
        <dbReference type="ARBA" id="ARBA00004651"/>
    </source>
</evidence>
<comment type="caution">
    <text evidence="8">The sequence shown here is derived from an EMBL/GenBank/DDBJ whole genome shotgun (WGS) entry which is preliminary data.</text>
</comment>
<dbReference type="CDD" id="cd17324">
    <property type="entry name" value="MFS_NepI_like"/>
    <property type="match status" value="1"/>
</dbReference>
<evidence type="ECO:0000313" key="9">
    <source>
        <dbReference type="Proteomes" id="UP000765224"/>
    </source>
</evidence>
<protein>
    <submittedName>
        <fullName evidence="8">MFS transporter</fullName>
    </submittedName>
</protein>
<feature type="transmembrane region" description="Helical" evidence="6">
    <location>
        <begin position="36"/>
        <end position="58"/>
    </location>
</feature>
<dbReference type="EMBL" id="JAHSTS010000001">
    <property type="protein sequence ID" value="MBV4458707.1"/>
    <property type="molecule type" value="Genomic_DNA"/>
</dbReference>
<feature type="transmembrane region" description="Helical" evidence="6">
    <location>
        <begin position="267"/>
        <end position="286"/>
    </location>
</feature>
<feature type="transmembrane region" description="Helical" evidence="6">
    <location>
        <begin position="95"/>
        <end position="116"/>
    </location>
</feature>
<gene>
    <name evidence="8" type="ORF">KVG96_12165</name>
</gene>
<feature type="transmembrane region" description="Helical" evidence="6">
    <location>
        <begin position="360"/>
        <end position="378"/>
    </location>
</feature>
<organism evidence="8 9">
    <name type="scientific">Pseudomonas ekonensis</name>
    <dbReference type="NCBI Taxonomy" id="2842353"/>
    <lineage>
        <taxon>Bacteria</taxon>
        <taxon>Pseudomonadati</taxon>
        <taxon>Pseudomonadota</taxon>
        <taxon>Gammaproteobacteria</taxon>
        <taxon>Pseudomonadales</taxon>
        <taxon>Pseudomonadaceae</taxon>
        <taxon>Pseudomonas</taxon>
    </lineage>
</organism>
<keyword evidence="2" id="KW-1003">Cell membrane</keyword>
<sequence>MPLALLALTLAAFAIGTTEFVIVGLIPTIAADLNVSLPSAGLLVSLYALGVAIGAPILTAMTGRVPRKALLVGLMALFTVGNLVAWLAPGYGTLIVARLLTGLAHGVFFSVGSIVATSLVPREKAASAIATMFSGMTVAFVTGIPLGTFIGQHFGWHATFLAVSAFGLVALVGALVLVPRNIPNNAPAPIARQLRVLLQPRLLLVYAMTAVGYGGSLIAFTFLAPILEEISGFNANMVSLVLLAYGLSVAVGNVWGGRMADRKGPVAALKTVFGLLALVLLALTFTASSKPLVLLTVLAWGAVAFGSVPALQVYVVRQAENVVPDASDVAAGFNISAFNLGVAGGSWAGAQVVGHLGLAHTPWIAALVTLLALGLTALSGRLDLRADSAPARPAQA</sequence>
<feature type="transmembrane region" description="Helical" evidence="6">
    <location>
        <begin position="202"/>
        <end position="227"/>
    </location>
</feature>